<reference evidence="2 3" key="1">
    <citation type="submission" date="2020-07" db="EMBL/GenBank/DDBJ databases">
        <title>Spirosoma foliorum sp. nov., isolated from the leaves on the Nejang mountain Korea, Republic of.</title>
        <authorList>
            <person name="Ho H."/>
            <person name="Lee Y.-J."/>
            <person name="Nurcahyanto D.-A."/>
            <person name="Kim S.-G."/>
        </authorList>
    </citation>
    <scope>NUCLEOTIDE SEQUENCE [LARGE SCALE GENOMIC DNA]</scope>
    <source>
        <strain evidence="2 3">PL0136</strain>
    </source>
</reference>
<proteinExistence type="predicted"/>
<protein>
    <submittedName>
        <fullName evidence="2">Uncharacterized protein</fullName>
    </submittedName>
</protein>
<keyword evidence="1" id="KW-0732">Signal</keyword>
<keyword evidence="3" id="KW-1185">Reference proteome</keyword>
<evidence type="ECO:0000313" key="3">
    <source>
        <dbReference type="Proteomes" id="UP000515369"/>
    </source>
</evidence>
<feature type="signal peptide" evidence="1">
    <location>
        <begin position="1"/>
        <end position="26"/>
    </location>
</feature>
<evidence type="ECO:0000313" key="2">
    <source>
        <dbReference type="EMBL" id="QMW04764.1"/>
    </source>
</evidence>
<dbReference type="RefSeq" id="WP_182462116.1">
    <property type="nucleotide sequence ID" value="NZ_CP059732.1"/>
</dbReference>
<organism evidence="2 3">
    <name type="scientific">Spirosoma foliorum</name>
    <dbReference type="NCBI Taxonomy" id="2710596"/>
    <lineage>
        <taxon>Bacteria</taxon>
        <taxon>Pseudomonadati</taxon>
        <taxon>Bacteroidota</taxon>
        <taxon>Cytophagia</taxon>
        <taxon>Cytophagales</taxon>
        <taxon>Cytophagaceae</taxon>
        <taxon>Spirosoma</taxon>
    </lineage>
</organism>
<name>A0A7G5H0X2_9BACT</name>
<evidence type="ECO:0000256" key="1">
    <source>
        <dbReference type="SAM" id="SignalP"/>
    </source>
</evidence>
<dbReference type="Proteomes" id="UP000515369">
    <property type="component" value="Chromosome"/>
</dbReference>
<accession>A0A7G5H0X2</accession>
<feature type="chain" id="PRO_5028830661" evidence="1">
    <location>
        <begin position="27"/>
        <end position="125"/>
    </location>
</feature>
<dbReference type="KEGG" id="sfol:H3H32_07515"/>
<gene>
    <name evidence="2" type="ORF">H3H32_07515</name>
</gene>
<dbReference type="EMBL" id="CP059732">
    <property type="protein sequence ID" value="QMW04764.1"/>
    <property type="molecule type" value="Genomic_DNA"/>
</dbReference>
<dbReference type="AlphaFoldDB" id="A0A7G5H0X2"/>
<sequence length="125" mass="14139">MMRKLTTLVFLSLCMLQGLSSQPLQPCPAFNRLTAQGDLAKGKPKLFLPGGIAPLRRASDSVMEKQLGFIYQDLGCVRPVDDRCLREYSQVVFAYLDKLHGKQWRAYVRKEVLFLLPPPSLATNR</sequence>